<keyword evidence="2" id="KW-1185">Reference proteome</keyword>
<dbReference type="Proteomes" id="UP000683360">
    <property type="component" value="Unassembled WGS sequence"/>
</dbReference>
<dbReference type="PANTHER" id="PTHR21446">
    <property type="entry name" value="DUF3504 DOMAIN-CONTAINING PROTEIN"/>
    <property type="match status" value="1"/>
</dbReference>
<name>A0A8S3TD30_MYTED</name>
<proteinExistence type="predicted"/>
<accession>A0A8S3TD30</accession>
<gene>
    <name evidence="1" type="ORF">MEDL_42270</name>
</gene>
<dbReference type="OrthoDB" id="6157485at2759"/>
<organism evidence="1 2">
    <name type="scientific">Mytilus edulis</name>
    <name type="common">Blue mussel</name>
    <dbReference type="NCBI Taxonomy" id="6550"/>
    <lineage>
        <taxon>Eukaryota</taxon>
        <taxon>Metazoa</taxon>
        <taxon>Spiralia</taxon>
        <taxon>Lophotrochozoa</taxon>
        <taxon>Mollusca</taxon>
        <taxon>Bivalvia</taxon>
        <taxon>Autobranchia</taxon>
        <taxon>Pteriomorphia</taxon>
        <taxon>Mytilida</taxon>
        <taxon>Mytiloidea</taxon>
        <taxon>Mytilidae</taxon>
        <taxon>Mytilinae</taxon>
        <taxon>Mytilus</taxon>
    </lineage>
</organism>
<dbReference type="AlphaFoldDB" id="A0A8S3TD30"/>
<sequence>MELDADFDISTLPDLPITFEMQLPEEMNAEVVELFEIMHQEVEGFDEMLLHAVTSINNDQTLPVPSTTSVETVDFQAQQHNQEPAPVQDSDNTSKRFKNLDKETLLEIEQNQYSASTKKNTKWGVGVFNAWCSERLASTLDFQTVSVDCLNSSLRQFYAEAQPQNISKRALKMPEEHAQEYHKNSLKNVRAALNRHLKDIGRGIDIVRDSEFKAANSMLSAKLKFNLRNGLSRPTQHHPIITTPELLKINTYLMKKEDPVALRFRVWYLLGIHFVSHFITFKFEGINAQLMMKFYPYEMFA</sequence>
<evidence type="ECO:0000313" key="1">
    <source>
        <dbReference type="EMBL" id="CAG2229382.1"/>
    </source>
</evidence>
<dbReference type="InterPro" id="IPR052787">
    <property type="entry name" value="MAVS"/>
</dbReference>
<comment type="caution">
    <text evidence="1">The sequence shown here is derived from an EMBL/GenBank/DDBJ whole genome shotgun (WGS) entry which is preliminary data.</text>
</comment>
<dbReference type="PANTHER" id="PTHR21446:SF12">
    <property type="entry name" value="POTASSIUM CHANNEL TETRAMERIZATION DOMAIN CONTAINING 1"/>
    <property type="match status" value="1"/>
</dbReference>
<dbReference type="EMBL" id="CAJPWZ010002024">
    <property type="protein sequence ID" value="CAG2229382.1"/>
    <property type="molecule type" value="Genomic_DNA"/>
</dbReference>
<evidence type="ECO:0000313" key="2">
    <source>
        <dbReference type="Proteomes" id="UP000683360"/>
    </source>
</evidence>
<protein>
    <submittedName>
        <fullName evidence="1">Uncharacterized protein</fullName>
    </submittedName>
</protein>
<reference evidence="1" key="1">
    <citation type="submission" date="2021-03" db="EMBL/GenBank/DDBJ databases">
        <authorList>
            <person name="Bekaert M."/>
        </authorList>
    </citation>
    <scope>NUCLEOTIDE SEQUENCE</scope>
</reference>